<evidence type="ECO:0000313" key="4">
    <source>
        <dbReference type="Proteomes" id="UP000612352"/>
    </source>
</evidence>
<dbReference type="InterPro" id="IPR017439">
    <property type="entry name" value="Amidohydrolase"/>
</dbReference>
<evidence type="ECO:0000313" key="3">
    <source>
        <dbReference type="EMBL" id="MBK0332040.1"/>
    </source>
</evidence>
<protein>
    <submittedName>
        <fullName evidence="3">Amidohydrolase</fullName>
    </submittedName>
</protein>
<dbReference type="PANTHER" id="PTHR11014">
    <property type="entry name" value="PEPTIDASE M20 FAMILY MEMBER"/>
    <property type="match status" value="1"/>
</dbReference>
<dbReference type="Pfam" id="PF01546">
    <property type="entry name" value="Peptidase_M20"/>
    <property type="match status" value="1"/>
</dbReference>
<dbReference type="InterPro" id="IPR002933">
    <property type="entry name" value="Peptidase_M20"/>
</dbReference>
<dbReference type="EMBL" id="JAEDAJ010000006">
    <property type="protein sequence ID" value="MBK0332040.1"/>
    <property type="molecule type" value="Genomic_DNA"/>
</dbReference>
<dbReference type="SUPFAM" id="SSF55031">
    <property type="entry name" value="Bacterial exopeptidase dimerisation domain"/>
    <property type="match status" value="1"/>
</dbReference>
<reference evidence="3 4" key="1">
    <citation type="submission" date="2020-12" db="EMBL/GenBank/DDBJ databases">
        <title>Brachybacterium sp. MASK1Z-5, whole genome shotgun sequence.</title>
        <authorList>
            <person name="Tuo L."/>
        </authorList>
    </citation>
    <scope>NUCLEOTIDE SEQUENCE [LARGE SCALE GENOMIC DNA]</scope>
    <source>
        <strain evidence="3 4">MASK1Z-5</strain>
    </source>
</reference>
<organism evidence="3 4">
    <name type="scientific">Brachybacterium halotolerans</name>
    <dbReference type="NCBI Taxonomy" id="2795215"/>
    <lineage>
        <taxon>Bacteria</taxon>
        <taxon>Bacillati</taxon>
        <taxon>Actinomycetota</taxon>
        <taxon>Actinomycetes</taxon>
        <taxon>Micrococcales</taxon>
        <taxon>Dermabacteraceae</taxon>
        <taxon>Brachybacterium</taxon>
    </lineage>
</organism>
<dbReference type="SUPFAM" id="SSF53187">
    <property type="entry name" value="Zn-dependent exopeptidases"/>
    <property type="match status" value="1"/>
</dbReference>
<accession>A0ABS1BBM6</accession>
<keyword evidence="4" id="KW-1185">Reference proteome</keyword>
<evidence type="ECO:0000259" key="2">
    <source>
        <dbReference type="Pfam" id="PF07687"/>
    </source>
</evidence>
<evidence type="ECO:0000256" key="1">
    <source>
        <dbReference type="SAM" id="MobiDB-lite"/>
    </source>
</evidence>
<dbReference type="RefSeq" id="WP_200502897.1">
    <property type="nucleotide sequence ID" value="NZ_JAEDAJ010000006.1"/>
</dbReference>
<comment type="caution">
    <text evidence="3">The sequence shown here is derived from an EMBL/GenBank/DDBJ whole genome shotgun (WGS) entry which is preliminary data.</text>
</comment>
<gene>
    <name evidence="3" type="ORF">I8D64_11580</name>
</gene>
<dbReference type="InterPro" id="IPR011650">
    <property type="entry name" value="Peptidase_M20_dimer"/>
</dbReference>
<dbReference type="Gene3D" id="3.40.630.10">
    <property type="entry name" value="Zn peptidases"/>
    <property type="match status" value="1"/>
</dbReference>
<name>A0ABS1BBM6_9MICO</name>
<feature type="domain" description="Peptidase M20 dimerisation" evidence="2">
    <location>
        <begin position="186"/>
        <end position="282"/>
    </location>
</feature>
<dbReference type="InterPro" id="IPR036264">
    <property type="entry name" value="Bact_exopeptidase_dim_dom"/>
</dbReference>
<dbReference type="Proteomes" id="UP000612352">
    <property type="component" value="Unassembled WGS sequence"/>
</dbReference>
<feature type="region of interest" description="Disordered" evidence="1">
    <location>
        <begin position="408"/>
        <end position="435"/>
    </location>
</feature>
<sequence>MDFAIEQSLTSMGDWQEDLYKDVHRHPELSMQEERTAGRIESELAQLGLETRRFGGTGVVAVIENGQGPTVLARADIDALPVTEDEIVDYRSETEGVMHACGHDFHLSALLGAVRALVENREGWSGTYVAVFQPGEEKADGALSMLRDGLAEAVPRPDVALGQHVMPGIAGQVAITGGPVLSQGDSVHITLHGRGAHGSMPHLAVDPVVLASSIVLRLQQIVSREIPPGSFSVVTVGALNAGTKSNVIPATAELRLNLRHYDTDVRDQVIAALERIVRAECEASGCPQEPEFEYYDQYPLTSNDPEQEQLVQAAFEEAFDDGQVITMAPATASEDFSHLPDAFGAPYVYWTVGGTDPDLYRRAQAAGTIASDVPANHQSAFVPQLRPTLAVMTRAQVVAALAYLDGAASDHPGSGTPEQSSSDTSDSAADAPPRD</sequence>
<feature type="compositionally biased region" description="Low complexity" evidence="1">
    <location>
        <begin position="420"/>
        <end position="435"/>
    </location>
</feature>
<dbReference type="PANTHER" id="PTHR11014:SF63">
    <property type="entry name" value="METALLOPEPTIDASE, PUTATIVE (AFU_ORTHOLOGUE AFUA_6G09600)-RELATED"/>
    <property type="match status" value="1"/>
</dbReference>
<dbReference type="PIRSF" id="PIRSF005962">
    <property type="entry name" value="Pept_M20D_amidohydro"/>
    <property type="match status" value="1"/>
</dbReference>
<proteinExistence type="predicted"/>
<dbReference type="NCBIfam" id="TIGR01891">
    <property type="entry name" value="amidohydrolases"/>
    <property type="match status" value="1"/>
</dbReference>
<dbReference type="Pfam" id="PF07687">
    <property type="entry name" value="M20_dimer"/>
    <property type="match status" value="1"/>
</dbReference>
<dbReference type="Gene3D" id="3.30.70.360">
    <property type="match status" value="1"/>
</dbReference>